<feature type="domain" description="EamA" evidence="7">
    <location>
        <begin position="4"/>
        <end position="135"/>
    </location>
</feature>
<dbReference type="Pfam" id="PF00892">
    <property type="entry name" value="EamA"/>
    <property type="match status" value="2"/>
</dbReference>
<keyword evidence="9" id="KW-1185">Reference proteome</keyword>
<name>A0ABQ3ANJ5_9GAMM</name>
<comment type="caution">
    <text evidence="8">The sequence shown here is derived from an EMBL/GenBank/DDBJ whole genome shotgun (WGS) entry which is preliminary data.</text>
</comment>
<dbReference type="PANTHER" id="PTHR32322">
    <property type="entry name" value="INNER MEMBRANE TRANSPORTER"/>
    <property type="match status" value="1"/>
</dbReference>
<dbReference type="InterPro" id="IPR050638">
    <property type="entry name" value="AA-Vitamin_Transporters"/>
</dbReference>
<dbReference type="EMBL" id="BMYZ01000001">
    <property type="protein sequence ID" value="GGY61638.1"/>
    <property type="molecule type" value="Genomic_DNA"/>
</dbReference>
<feature type="transmembrane region" description="Helical" evidence="6">
    <location>
        <begin position="64"/>
        <end position="84"/>
    </location>
</feature>
<evidence type="ECO:0000256" key="1">
    <source>
        <dbReference type="ARBA" id="ARBA00004141"/>
    </source>
</evidence>
<dbReference type="RefSeq" id="WP_189415092.1">
    <property type="nucleotide sequence ID" value="NZ_BMYZ01000001.1"/>
</dbReference>
<feature type="domain" description="EamA" evidence="7">
    <location>
        <begin position="147"/>
        <end position="281"/>
    </location>
</feature>
<comment type="subcellular location">
    <subcellularLocation>
        <location evidence="1">Membrane</location>
        <topology evidence="1">Multi-pass membrane protein</topology>
    </subcellularLocation>
</comment>
<evidence type="ECO:0000256" key="3">
    <source>
        <dbReference type="ARBA" id="ARBA00022692"/>
    </source>
</evidence>
<feature type="transmembrane region" description="Helical" evidence="6">
    <location>
        <begin position="178"/>
        <end position="197"/>
    </location>
</feature>
<keyword evidence="4 6" id="KW-1133">Transmembrane helix</keyword>
<feature type="transmembrane region" description="Helical" evidence="6">
    <location>
        <begin position="265"/>
        <end position="291"/>
    </location>
</feature>
<keyword evidence="5 6" id="KW-0472">Membrane</keyword>
<feature type="transmembrane region" description="Helical" evidence="6">
    <location>
        <begin position="121"/>
        <end position="139"/>
    </location>
</feature>
<reference evidence="9" key="1">
    <citation type="journal article" date="2019" name="Int. J. Syst. Evol. Microbiol.">
        <title>The Global Catalogue of Microorganisms (GCM) 10K type strain sequencing project: providing services to taxonomists for standard genome sequencing and annotation.</title>
        <authorList>
            <consortium name="The Broad Institute Genomics Platform"/>
            <consortium name="The Broad Institute Genome Sequencing Center for Infectious Disease"/>
            <person name="Wu L."/>
            <person name="Ma J."/>
        </authorList>
    </citation>
    <scope>NUCLEOTIDE SEQUENCE [LARGE SCALE GENOMIC DNA]</scope>
    <source>
        <strain evidence="9">KCTC 32239</strain>
    </source>
</reference>
<feature type="transmembrane region" description="Helical" evidence="6">
    <location>
        <begin position="28"/>
        <end position="52"/>
    </location>
</feature>
<dbReference type="InterPro" id="IPR000620">
    <property type="entry name" value="EamA_dom"/>
</dbReference>
<gene>
    <name evidence="8" type="primary">pagO</name>
    <name evidence="8" type="ORF">GCM10011613_01320</name>
</gene>
<accession>A0ABQ3ANJ5</accession>
<dbReference type="SUPFAM" id="SSF103481">
    <property type="entry name" value="Multidrug resistance efflux transporter EmrE"/>
    <property type="match status" value="2"/>
</dbReference>
<feature type="transmembrane region" description="Helical" evidence="6">
    <location>
        <begin position="90"/>
        <end position="109"/>
    </location>
</feature>
<proteinExistence type="inferred from homology"/>
<evidence type="ECO:0000256" key="6">
    <source>
        <dbReference type="SAM" id="Phobius"/>
    </source>
</evidence>
<evidence type="ECO:0000256" key="4">
    <source>
        <dbReference type="ARBA" id="ARBA00022989"/>
    </source>
</evidence>
<keyword evidence="3 6" id="KW-0812">Transmembrane</keyword>
<organism evidence="8 9">
    <name type="scientific">Cellvibrio zantedeschiae</name>
    <dbReference type="NCBI Taxonomy" id="1237077"/>
    <lineage>
        <taxon>Bacteria</taxon>
        <taxon>Pseudomonadati</taxon>
        <taxon>Pseudomonadota</taxon>
        <taxon>Gammaproteobacteria</taxon>
        <taxon>Cellvibrionales</taxon>
        <taxon>Cellvibrionaceae</taxon>
        <taxon>Cellvibrio</taxon>
    </lineage>
</organism>
<evidence type="ECO:0000256" key="2">
    <source>
        <dbReference type="ARBA" id="ARBA00007362"/>
    </source>
</evidence>
<sequence>MAVLLAYISVVLIWATTPLTIQWSSHSLSFIAAVLLRMAIALAIGLVINAVLRRKLFAQARAWQVYAAGAIGIFPNMPVVYWSAQFIPSGLVAVVFAMSPFVTGLMTLVLLKHNPFSARRVFALCLALTGLVVIFYHQLQFDLRAAYGVAGILLSCFLFSFSSVLVKKLDVKVDAFSQALGTLSFALPCLLVTWWFMDGHIPTSVSMKSLAAVGYLAIFGSLVGAALFFYVLANMSPTAVSLITFMTPVLALILGAWVGHETLGLQLWTGAGLVVIALLLYMDLSSGGWFFSALRRNIFRTEPLNLVKAHVDKYK</sequence>
<protein>
    <submittedName>
        <fullName evidence="8">Membrane protein</fullName>
    </submittedName>
</protein>
<evidence type="ECO:0000256" key="5">
    <source>
        <dbReference type="ARBA" id="ARBA00023136"/>
    </source>
</evidence>
<evidence type="ECO:0000313" key="9">
    <source>
        <dbReference type="Proteomes" id="UP000619761"/>
    </source>
</evidence>
<dbReference type="Proteomes" id="UP000619761">
    <property type="component" value="Unassembled WGS sequence"/>
</dbReference>
<dbReference type="PANTHER" id="PTHR32322:SF2">
    <property type="entry name" value="EAMA DOMAIN-CONTAINING PROTEIN"/>
    <property type="match status" value="1"/>
</dbReference>
<dbReference type="InterPro" id="IPR037185">
    <property type="entry name" value="EmrE-like"/>
</dbReference>
<evidence type="ECO:0000313" key="8">
    <source>
        <dbReference type="EMBL" id="GGY61638.1"/>
    </source>
</evidence>
<feature type="transmembrane region" description="Helical" evidence="6">
    <location>
        <begin position="209"/>
        <end position="232"/>
    </location>
</feature>
<comment type="similarity">
    <text evidence="2">Belongs to the EamA transporter family.</text>
</comment>
<evidence type="ECO:0000259" key="7">
    <source>
        <dbReference type="Pfam" id="PF00892"/>
    </source>
</evidence>
<feature type="transmembrane region" description="Helical" evidence="6">
    <location>
        <begin position="239"/>
        <end position="259"/>
    </location>
</feature>
<feature type="transmembrane region" description="Helical" evidence="6">
    <location>
        <begin position="145"/>
        <end position="166"/>
    </location>
</feature>